<accession>A0A6A0AG05</accession>
<dbReference type="EMBL" id="BLLF01006009">
    <property type="protein sequence ID" value="GFH31859.1"/>
    <property type="molecule type" value="Genomic_DNA"/>
</dbReference>
<sequence>MSGSALGSAMTLRCYSLVPRSPSSFPAKTRQRRSHHVGCGDLSRITSDDDLPEALQGGLSLNSQGLLVDERSGKVINEMGATRWDVAVSAMRGLLDPPDWVENTERTDGLILSSLVQFPHRHCFSIVGCNEPGFLQDCVATIQRVCQVQVDMAADVKVVKRLSGKYVSLQVDCMVRAPELITRVLSELAKDPRVKMRY</sequence>
<comment type="caution">
    <text evidence="1">The sequence shown here is derived from an EMBL/GenBank/DDBJ whole genome shotgun (WGS) entry which is preliminary data.</text>
</comment>
<evidence type="ECO:0000313" key="1">
    <source>
        <dbReference type="EMBL" id="GFH31859.1"/>
    </source>
</evidence>
<keyword evidence="2" id="KW-1185">Reference proteome</keyword>
<evidence type="ECO:0000313" key="2">
    <source>
        <dbReference type="Proteomes" id="UP000485058"/>
    </source>
</evidence>
<dbReference type="SUPFAM" id="SSF117991">
    <property type="entry name" value="YbeD/HP0495-like"/>
    <property type="match status" value="1"/>
</dbReference>
<dbReference type="Proteomes" id="UP000485058">
    <property type="component" value="Unassembled WGS sequence"/>
</dbReference>
<dbReference type="Pfam" id="PF04359">
    <property type="entry name" value="DUF493"/>
    <property type="match status" value="1"/>
</dbReference>
<dbReference type="Gene3D" id="3.30.70.260">
    <property type="match status" value="1"/>
</dbReference>
<protein>
    <recommendedName>
        <fullName evidence="3">ACT domain-containing protein</fullName>
    </recommendedName>
</protein>
<dbReference type="AlphaFoldDB" id="A0A6A0AG05"/>
<gene>
    <name evidence="1" type="ORF">HaLaN_30979</name>
</gene>
<proteinExistence type="predicted"/>
<reference evidence="1 2" key="1">
    <citation type="submission" date="2020-02" db="EMBL/GenBank/DDBJ databases">
        <title>Draft genome sequence of Haematococcus lacustris strain NIES-144.</title>
        <authorList>
            <person name="Morimoto D."/>
            <person name="Nakagawa S."/>
            <person name="Yoshida T."/>
            <person name="Sawayama S."/>
        </authorList>
    </citation>
    <scope>NUCLEOTIDE SEQUENCE [LARGE SCALE GENOMIC DNA]</scope>
    <source>
        <strain evidence="1 2">NIES-144</strain>
    </source>
</reference>
<organism evidence="1 2">
    <name type="scientific">Haematococcus lacustris</name>
    <name type="common">Green alga</name>
    <name type="synonym">Haematococcus pluvialis</name>
    <dbReference type="NCBI Taxonomy" id="44745"/>
    <lineage>
        <taxon>Eukaryota</taxon>
        <taxon>Viridiplantae</taxon>
        <taxon>Chlorophyta</taxon>
        <taxon>core chlorophytes</taxon>
        <taxon>Chlorophyceae</taxon>
        <taxon>CS clade</taxon>
        <taxon>Chlamydomonadales</taxon>
        <taxon>Haematococcaceae</taxon>
        <taxon>Haematococcus</taxon>
    </lineage>
</organism>
<evidence type="ECO:0008006" key="3">
    <source>
        <dbReference type="Google" id="ProtNLM"/>
    </source>
</evidence>
<dbReference type="InterPro" id="IPR007454">
    <property type="entry name" value="UPF0250_YbeD-like"/>
</dbReference>
<name>A0A6A0AG05_HAELA</name>
<dbReference type="InterPro" id="IPR027471">
    <property type="entry name" value="YbeD-like_sf"/>
</dbReference>